<dbReference type="EMBL" id="BAABJQ010000009">
    <property type="protein sequence ID" value="GAA5187282.1"/>
    <property type="molecule type" value="Genomic_DNA"/>
</dbReference>
<dbReference type="InterPro" id="IPR036388">
    <property type="entry name" value="WH-like_DNA-bd_sf"/>
</dbReference>
<evidence type="ECO:0000313" key="6">
    <source>
        <dbReference type="EMBL" id="GAA5187282.1"/>
    </source>
</evidence>
<proteinExistence type="predicted"/>
<evidence type="ECO:0000313" key="7">
    <source>
        <dbReference type="Proteomes" id="UP001501570"/>
    </source>
</evidence>
<evidence type="ECO:0000256" key="4">
    <source>
        <dbReference type="SAM" id="MobiDB-lite"/>
    </source>
</evidence>
<dbReference type="InterPro" id="IPR000835">
    <property type="entry name" value="HTH_MarR-typ"/>
</dbReference>
<comment type="caution">
    <text evidence="6">The sequence shown here is derived from an EMBL/GenBank/DDBJ whole genome shotgun (WGS) entry which is preliminary data.</text>
</comment>
<reference evidence="7" key="1">
    <citation type="journal article" date="2019" name="Int. J. Syst. Evol. Microbiol.">
        <title>The Global Catalogue of Microorganisms (GCM) 10K type strain sequencing project: providing services to taxonomists for standard genome sequencing and annotation.</title>
        <authorList>
            <consortium name="The Broad Institute Genomics Platform"/>
            <consortium name="The Broad Institute Genome Sequencing Center for Infectious Disease"/>
            <person name="Wu L."/>
            <person name="Ma J."/>
        </authorList>
    </citation>
    <scope>NUCLEOTIDE SEQUENCE [LARGE SCALE GENOMIC DNA]</scope>
    <source>
        <strain evidence="7">JCM 18304</strain>
    </source>
</reference>
<accession>A0ABP9RU79</accession>
<gene>
    <name evidence="6" type="ORF">GCM10023322_35320</name>
</gene>
<dbReference type="Proteomes" id="UP001501570">
    <property type="component" value="Unassembled WGS sequence"/>
</dbReference>
<dbReference type="PRINTS" id="PR00598">
    <property type="entry name" value="HTHMARR"/>
</dbReference>
<evidence type="ECO:0000256" key="3">
    <source>
        <dbReference type="ARBA" id="ARBA00023163"/>
    </source>
</evidence>
<keyword evidence="7" id="KW-1185">Reference proteome</keyword>
<keyword evidence="3" id="KW-0804">Transcription</keyword>
<dbReference type="InterPro" id="IPR036390">
    <property type="entry name" value="WH_DNA-bd_sf"/>
</dbReference>
<evidence type="ECO:0000256" key="1">
    <source>
        <dbReference type="ARBA" id="ARBA00023015"/>
    </source>
</evidence>
<keyword evidence="2" id="KW-0238">DNA-binding</keyword>
<evidence type="ECO:0000256" key="2">
    <source>
        <dbReference type="ARBA" id="ARBA00023125"/>
    </source>
</evidence>
<protein>
    <recommendedName>
        <fullName evidence="5">HTH marR-type domain-containing protein</fullName>
    </recommendedName>
</protein>
<name>A0ABP9RU79_9ACTN</name>
<feature type="domain" description="HTH marR-type" evidence="5">
    <location>
        <begin position="1"/>
        <end position="124"/>
    </location>
</feature>
<dbReference type="PANTHER" id="PTHR42756">
    <property type="entry name" value="TRANSCRIPTIONAL REGULATOR, MARR"/>
    <property type="match status" value="1"/>
</dbReference>
<dbReference type="SMART" id="SM00347">
    <property type="entry name" value="HTH_MARR"/>
    <property type="match status" value="1"/>
</dbReference>
<dbReference type="PANTHER" id="PTHR42756:SF1">
    <property type="entry name" value="TRANSCRIPTIONAL REPRESSOR OF EMRAB OPERON"/>
    <property type="match status" value="1"/>
</dbReference>
<feature type="region of interest" description="Disordered" evidence="4">
    <location>
        <begin position="129"/>
        <end position="173"/>
    </location>
</feature>
<sequence length="173" mass="18377">MVLRGWEVEVDEVLNGMPGGSRGYHLLTTVVHDGPPTQSALAERVAIDRTILTYLIDDLAEAGLVERRLDPNDRRARRVVATERGRSVLAEAQSRVSAVEDRLLAGISPTERDQFRDAAQRAARRIHETAPGTDPCAAVRSVLDAPTGPGRGSPDGGAREPRGRGAPGSAGAA</sequence>
<dbReference type="Pfam" id="PF01047">
    <property type="entry name" value="MarR"/>
    <property type="match status" value="1"/>
</dbReference>
<keyword evidence="1" id="KW-0805">Transcription regulation</keyword>
<dbReference type="Gene3D" id="1.10.10.10">
    <property type="entry name" value="Winged helix-like DNA-binding domain superfamily/Winged helix DNA-binding domain"/>
    <property type="match status" value="1"/>
</dbReference>
<dbReference type="SUPFAM" id="SSF46785">
    <property type="entry name" value="Winged helix' DNA-binding domain"/>
    <property type="match status" value="1"/>
</dbReference>
<organism evidence="6 7">
    <name type="scientific">Rugosimonospora acidiphila</name>
    <dbReference type="NCBI Taxonomy" id="556531"/>
    <lineage>
        <taxon>Bacteria</taxon>
        <taxon>Bacillati</taxon>
        <taxon>Actinomycetota</taxon>
        <taxon>Actinomycetes</taxon>
        <taxon>Micromonosporales</taxon>
        <taxon>Micromonosporaceae</taxon>
        <taxon>Rugosimonospora</taxon>
    </lineage>
</organism>
<dbReference type="PROSITE" id="PS50995">
    <property type="entry name" value="HTH_MARR_2"/>
    <property type="match status" value="1"/>
</dbReference>
<evidence type="ECO:0000259" key="5">
    <source>
        <dbReference type="PROSITE" id="PS50995"/>
    </source>
</evidence>